<keyword evidence="4" id="KW-0539">Nucleus</keyword>
<name>A0AAD4LJ94_9AGAM</name>
<proteinExistence type="inferred from homology"/>
<accession>A0AAD4LJ94</accession>
<keyword evidence="3" id="KW-0233">DNA recombination</keyword>
<dbReference type="InterPro" id="IPR010776">
    <property type="entry name" value="Hop2_WH_dom"/>
</dbReference>
<keyword evidence="8" id="KW-1185">Reference proteome</keyword>
<dbReference type="GO" id="GO:0120230">
    <property type="term" value="F:recombinase activator activity"/>
    <property type="evidence" value="ECO:0007669"/>
    <property type="project" value="TreeGrafter"/>
</dbReference>
<dbReference type="GO" id="GO:0120231">
    <property type="term" value="C:DNA recombinase auxiliary factor complex"/>
    <property type="evidence" value="ECO:0007669"/>
    <property type="project" value="TreeGrafter"/>
</dbReference>
<evidence type="ECO:0000313" key="8">
    <source>
        <dbReference type="Proteomes" id="UP001201163"/>
    </source>
</evidence>
<comment type="subcellular location">
    <subcellularLocation>
        <location evidence="1">Nucleus</location>
    </subcellularLocation>
</comment>
<keyword evidence="5" id="KW-0469">Meiosis</keyword>
<dbReference type="InterPro" id="IPR036388">
    <property type="entry name" value="WH-like_DNA-bd_sf"/>
</dbReference>
<dbReference type="GO" id="GO:0003690">
    <property type="term" value="F:double-stranded DNA binding"/>
    <property type="evidence" value="ECO:0007669"/>
    <property type="project" value="TreeGrafter"/>
</dbReference>
<evidence type="ECO:0000259" key="6">
    <source>
        <dbReference type="Pfam" id="PF07106"/>
    </source>
</evidence>
<dbReference type="GO" id="GO:0007129">
    <property type="term" value="P:homologous chromosome pairing at meiosis"/>
    <property type="evidence" value="ECO:0007669"/>
    <property type="project" value="TreeGrafter"/>
</dbReference>
<dbReference type="Proteomes" id="UP001201163">
    <property type="component" value="Unassembled WGS sequence"/>
</dbReference>
<evidence type="ECO:0000313" key="7">
    <source>
        <dbReference type="EMBL" id="KAH8991246.1"/>
    </source>
</evidence>
<dbReference type="PANTHER" id="PTHR15938:SF0">
    <property type="entry name" value="HOMOLOGOUS-PAIRING PROTEIN 2 HOMOLOG"/>
    <property type="match status" value="1"/>
</dbReference>
<feature type="domain" description="Homologous-pairing protein 2 winged helix" evidence="6">
    <location>
        <begin position="14"/>
        <end position="67"/>
    </location>
</feature>
<dbReference type="Gene3D" id="1.10.10.10">
    <property type="entry name" value="Winged helix-like DNA-binding domain superfamily/Winged helix DNA-binding domain"/>
    <property type="match status" value="1"/>
</dbReference>
<evidence type="ECO:0000256" key="3">
    <source>
        <dbReference type="ARBA" id="ARBA00023172"/>
    </source>
</evidence>
<dbReference type="Pfam" id="PF07106">
    <property type="entry name" value="WHD_TBPIP"/>
    <property type="match status" value="1"/>
</dbReference>
<dbReference type="AlphaFoldDB" id="A0AAD4LJ94"/>
<comment type="caution">
    <text evidence="7">The sequence shown here is derived from an EMBL/GenBank/DDBJ whole genome shotgun (WGS) entry which is preliminary data.</text>
</comment>
<dbReference type="GO" id="GO:0000794">
    <property type="term" value="C:condensed nuclear chromosome"/>
    <property type="evidence" value="ECO:0007669"/>
    <property type="project" value="TreeGrafter"/>
</dbReference>
<sequence length="292" mass="32030">MTSKVNIKVLKGQDAENKVLDYIKRINRPYGAVDVSANLKGTVPKPATQKILLALAEKGEVTQKTYGMRIHPARIHTIMISIIARASGKATLFVANQNTLDALPEHTIKALADETDTLVESNKVLAGELKTASAGAANEHLKNTLTLLAAELAKMRLAPTDAELAAQIAQAESKVRASPLLPSSSHCTTVLRATHNKQIAKLRAHIEPLREGTPLVSAAELDTLDADWTRWRAEWVRRRKVFYNFWALVSDSLSPPDAEQLAEDLGIEYDTPEHVELERGPLCALANVSKRR</sequence>
<organism evidence="7 8">
    <name type="scientific">Lactarius akahatsu</name>
    <dbReference type="NCBI Taxonomy" id="416441"/>
    <lineage>
        <taxon>Eukaryota</taxon>
        <taxon>Fungi</taxon>
        <taxon>Dikarya</taxon>
        <taxon>Basidiomycota</taxon>
        <taxon>Agaricomycotina</taxon>
        <taxon>Agaricomycetes</taxon>
        <taxon>Russulales</taxon>
        <taxon>Russulaceae</taxon>
        <taxon>Lactarius</taxon>
    </lineage>
</organism>
<evidence type="ECO:0000256" key="2">
    <source>
        <dbReference type="ARBA" id="ARBA00007922"/>
    </source>
</evidence>
<comment type="similarity">
    <text evidence="2">Belongs to the HOP2 family.</text>
</comment>
<reference evidence="7" key="1">
    <citation type="submission" date="2022-01" db="EMBL/GenBank/DDBJ databases">
        <title>Comparative genomics reveals a dynamic genome evolution in the ectomycorrhizal milk-cap (Lactarius) mushrooms.</title>
        <authorList>
            <consortium name="DOE Joint Genome Institute"/>
            <person name="Lebreton A."/>
            <person name="Tang N."/>
            <person name="Kuo A."/>
            <person name="LaButti K."/>
            <person name="Drula E."/>
            <person name="Barry K."/>
            <person name="Clum A."/>
            <person name="Lipzen A."/>
            <person name="Mousain D."/>
            <person name="Ng V."/>
            <person name="Wang R."/>
            <person name="Wang X."/>
            <person name="Dai Y."/>
            <person name="Henrissat B."/>
            <person name="Grigoriev I.V."/>
            <person name="Guerin-Laguette A."/>
            <person name="Yu F."/>
            <person name="Martin F.M."/>
        </authorList>
    </citation>
    <scope>NUCLEOTIDE SEQUENCE</scope>
    <source>
        <strain evidence="7">QP</strain>
    </source>
</reference>
<dbReference type="GO" id="GO:0010774">
    <property type="term" value="P:meiotic strand invasion involved in reciprocal meiotic recombination"/>
    <property type="evidence" value="ECO:0007669"/>
    <property type="project" value="TreeGrafter"/>
</dbReference>
<gene>
    <name evidence="7" type="ORF">EDB92DRAFT_1946043</name>
</gene>
<dbReference type="GO" id="GO:0000709">
    <property type="term" value="P:meiotic joint molecule formation"/>
    <property type="evidence" value="ECO:0007669"/>
    <property type="project" value="TreeGrafter"/>
</dbReference>
<dbReference type="PANTHER" id="PTHR15938">
    <property type="entry name" value="TBP-1 INTERACTING PROTEIN"/>
    <property type="match status" value="1"/>
</dbReference>
<evidence type="ECO:0000256" key="4">
    <source>
        <dbReference type="ARBA" id="ARBA00023242"/>
    </source>
</evidence>
<protein>
    <submittedName>
        <fullName evidence="7">TBPIP-domain-containing protein</fullName>
    </submittedName>
</protein>
<evidence type="ECO:0000256" key="5">
    <source>
        <dbReference type="ARBA" id="ARBA00023254"/>
    </source>
</evidence>
<evidence type="ECO:0000256" key="1">
    <source>
        <dbReference type="ARBA" id="ARBA00004123"/>
    </source>
</evidence>
<dbReference type="EMBL" id="JAKELL010000027">
    <property type="protein sequence ID" value="KAH8991246.1"/>
    <property type="molecule type" value="Genomic_DNA"/>
</dbReference>